<feature type="domain" description="Lon N-terminal" evidence="15">
    <location>
        <begin position="9"/>
        <end position="262"/>
    </location>
</feature>
<dbReference type="Pfam" id="PF00004">
    <property type="entry name" value="AAA"/>
    <property type="match status" value="1"/>
</dbReference>
<gene>
    <name evidence="16" type="ORF">B0T17DRAFT_195604</name>
</gene>
<keyword evidence="17" id="KW-1185">Reference proteome</keyword>
<evidence type="ECO:0000256" key="5">
    <source>
        <dbReference type="ARBA" id="ARBA00022825"/>
    </source>
</evidence>
<keyword evidence="4 8" id="KW-0378">Hydrolase</keyword>
<keyword evidence="5 8" id="KW-0720">Serine protease</keyword>
<dbReference type="InterPro" id="IPR046336">
    <property type="entry name" value="Lon_prtase_N_sf"/>
</dbReference>
<dbReference type="Gene3D" id="1.20.5.5270">
    <property type="match status" value="1"/>
</dbReference>
<dbReference type="Gene3D" id="2.30.130.40">
    <property type="entry name" value="LON domain-like"/>
    <property type="match status" value="1"/>
</dbReference>
<dbReference type="InterPro" id="IPR015947">
    <property type="entry name" value="PUA-like_sf"/>
</dbReference>
<dbReference type="SUPFAM" id="SSF88697">
    <property type="entry name" value="PUA domain-like"/>
    <property type="match status" value="1"/>
</dbReference>
<dbReference type="InterPro" id="IPR014721">
    <property type="entry name" value="Ribsml_uS5_D2-typ_fold_subgr"/>
</dbReference>
<dbReference type="PANTHER" id="PTHR10046">
    <property type="entry name" value="ATP DEPENDENT LON PROTEASE FAMILY MEMBER"/>
    <property type="match status" value="1"/>
</dbReference>
<dbReference type="HAMAP" id="MF_03121">
    <property type="entry name" value="lonp2_euk"/>
    <property type="match status" value="1"/>
</dbReference>
<accession>A0AA39X9D1</accession>
<dbReference type="InterPro" id="IPR027501">
    <property type="entry name" value="Lonp2_euk"/>
</dbReference>
<dbReference type="CDD" id="cd19500">
    <property type="entry name" value="RecA-like_Lon"/>
    <property type="match status" value="1"/>
</dbReference>
<evidence type="ECO:0000256" key="2">
    <source>
        <dbReference type="ARBA" id="ARBA00022670"/>
    </source>
</evidence>
<dbReference type="Gene3D" id="3.30.230.10">
    <property type="match status" value="1"/>
</dbReference>
<dbReference type="GO" id="GO:0004252">
    <property type="term" value="F:serine-type endopeptidase activity"/>
    <property type="evidence" value="ECO:0007669"/>
    <property type="project" value="UniProtKB-UniRule"/>
</dbReference>
<name>A0AA39X9D1_9PEZI</name>
<dbReference type="GO" id="GO:0016887">
    <property type="term" value="F:ATP hydrolysis activity"/>
    <property type="evidence" value="ECO:0007669"/>
    <property type="project" value="UniProtKB-UniRule"/>
</dbReference>
<dbReference type="SMART" id="SM00464">
    <property type="entry name" value="LON"/>
    <property type="match status" value="1"/>
</dbReference>
<keyword evidence="6 8" id="KW-0067">ATP-binding</keyword>
<comment type="subcellular location">
    <subcellularLocation>
        <location evidence="1 8">Peroxisome matrix</location>
    </subcellularLocation>
</comment>
<feature type="compositionally biased region" description="Basic residues" evidence="13">
    <location>
        <begin position="299"/>
        <end position="309"/>
    </location>
</feature>
<feature type="domain" description="Lon proteolytic" evidence="14">
    <location>
        <begin position="749"/>
        <end position="936"/>
    </location>
</feature>
<evidence type="ECO:0000256" key="1">
    <source>
        <dbReference type="ARBA" id="ARBA00004253"/>
    </source>
</evidence>
<dbReference type="GO" id="GO:0006515">
    <property type="term" value="P:protein quality control for misfolded or incompletely synthesized proteins"/>
    <property type="evidence" value="ECO:0007669"/>
    <property type="project" value="UniProtKB-UniRule"/>
</dbReference>
<dbReference type="Pfam" id="PF05362">
    <property type="entry name" value="Lon_C"/>
    <property type="match status" value="1"/>
</dbReference>
<reference evidence="16" key="1">
    <citation type="submission" date="2023-06" db="EMBL/GenBank/DDBJ databases">
        <title>Genome-scale phylogeny and comparative genomics of the fungal order Sordariales.</title>
        <authorList>
            <consortium name="Lawrence Berkeley National Laboratory"/>
            <person name="Hensen N."/>
            <person name="Bonometti L."/>
            <person name="Westerberg I."/>
            <person name="Brannstrom I.O."/>
            <person name="Guillou S."/>
            <person name="Cros-Aarteil S."/>
            <person name="Calhoun S."/>
            <person name="Haridas S."/>
            <person name="Kuo A."/>
            <person name="Mondo S."/>
            <person name="Pangilinan J."/>
            <person name="Riley R."/>
            <person name="LaButti K."/>
            <person name="Andreopoulos B."/>
            <person name="Lipzen A."/>
            <person name="Chen C."/>
            <person name="Yanf M."/>
            <person name="Daum C."/>
            <person name="Ng V."/>
            <person name="Clum A."/>
            <person name="Steindorff A."/>
            <person name="Ohm R."/>
            <person name="Martin F."/>
            <person name="Silar P."/>
            <person name="Natvig D."/>
            <person name="Lalanne C."/>
            <person name="Gautier V."/>
            <person name="Ament-velasquez S.L."/>
            <person name="Kruys A."/>
            <person name="Hutchinson M.I."/>
            <person name="Powell A.J."/>
            <person name="Barry K."/>
            <person name="Miller A.N."/>
            <person name="Grigoriev I.V."/>
            <person name="Debuchy R."/>
            <person name="Gladieux P."/>
            <person name="Thoren M.H."/>
            <person name="Johannesson H."/>
        </authorList>
    </citation>
    <scope>NUCLEOTIDE SEQUENCE</scope>
    <source>
        <strain evidence="16">SMH3391-2</strain>
    </source>
</reference>
<evidence type="ECO:0000313" key="17">
    <source>
        <dbReference type="Proteomes" id="UP001174934"/>
    </source>
</evidence>
<dbReference type="PROSITE" id="PS51787">
    <property type="entry name" value="LON_N"/>
    <property type="match status" value="1"/>
</dbReference>
<dbReference type="InterPro" id="IPR054594">
    <property type="entry name" value="Lon_lid"/>
</dbReference>
<dbReference type="Gene3D" id="1.10.8.60">
    <property type="match status" value="1"/>
</dbReference>
<dbReference type="InterPro" id="IPR004815">
    <property type="entry name" value="Lon_bac/euk-typ"/>
</dbReference>
<comment type="function">
    <text evidence="8">ATP-dependent serine protease that mediates the selective degradation of misfolded and unassembled polypeptides in the peroxisomal matrix. Necessary for type 2 peroxisome targeting signal (PTS2)-containing protein processing and facilitates peroxisome matrix protein import.</text>
</comment>
<evidence type="ECO:0000259" key="15">
    <source>
        <dbReference type="PROSITE" id="PS51787"/>
    </source>
</evidence>
<dbReference type="FunFam" id="3.30.230.10:FF:000039">
    <property type="entry name" value="Lon protease homolog 2, peroxisomal"/>
    <property type="match status" value="1"/>
</dbReference>
<dbReference type="AlphaFoldDB" id="A0AA39X9D1"/>
<feature type="region of interest" description="Disordered" evidence="13">
    <location>
        <begin position="299"/>
        <end position="339"/>
    </location>
</feature>
<feature type="active site" evidence="8 10">
    <location>
        <position position="885"/>
    </location>
</feature>
<dbReference type="EC" id="3.4.21.-" evidence="8"/>
<dbReference type="SMART" id="SM00382">
    <property type="entry name" value="AAA"/>
    <property type="match status" value="1"/>
</dbReference>
<dbReference type="PRINTS" id="PR00830">
    <property type="entry name" value="ENDOLAPTASE"/>
</dbReference>
<dbReference type="InterPro" id="IPR003593">
    <property type="entry name" value="AAA+_ATPase"/>
</dbReference>
<feature type="short sequence motif" description="Microbody targeting signal" evidence="8">
    <location>
        <begin position="950"/>
        <end position="952"/>
    </location>
</feature>
<evidence type="ECO:0000256" key="4">
    <source>
        <dbReference type="ARBA" id="ARBA00022801"/>
    </source>
</evidence>
<dbReference type="Proteomes" id="UP001174934">
    <property type="component" value="Unassembled WGS sequence"/>
</dbReference>
<evidence type="ECO:0000256" key="7">
    <source>
        <dbReference type="ARBA" id="ARBA00023140"/>
    </source>
</evidence>
<dbReference type="Pfam" id="PF22667">
    <property type="entry name" value="Lon_lid"/>
    <property type="match status" value="1"/>
</dbReference>
<evidence type="ECO:0000256" key="3">
    <source>
        <dbReference type="ARBA" id="ARBA00022741"/>
    </source>
</evidence>
<dbReference type="EMBL" id="JAULSR010000002">
    <property type="protein sequence ID" value="KAK0629731.1"/>
    <property type="molecule type" value="Genomic_DNA"/>
</dbReference>
<evidence type="ECO:0000313" key="16">
    <source>
        <dbReference type="EMBL" id="KAK0629731.1"/>
    </source>
</evidence>
<dbReference type="FunFam" id="1.10.8.60:FF:000091">
    <property type="entry name" value="Lon protease homolog 2, peroxisomal"/>
    <property type="match status" value="1"/>
</dbReference>
<dbReference type="SUPFAM" id="SSF52540">
    <property type="entry name" value="P-loop containing nucleoside triphosphate hydrolases"/>
    <property type="match status" value="1"/>
</dbReference>
<evidence type="ECO:0000256" key="12">
    <source>
        <dbReference type="PROSITE-ProRule" id="PRU01122"/>
    </source>
</evidence>
<evidence type="ECO:0000259" key="14">
    <source>
        <dbReference type="PROSITE" id="PS51786"/>
    </source>
</evidence>
<dbReference type="PROSITE" id="PS51786">
    <property type="entry name" value="LON_PROTEOLYTIC"/>
    <property type="match status" value="1"/>
</dbReference>
<dbReference type="Pfam" id="PF02190">
    <property type="entry name" value="LON_substr_bdg"/>
    <property type="match status" value="1"/>
</dbReference>
<dbReference type="PIRSF" id="PIRSF001174">
    <property type="entry name" value="Lon_proteas"/>
    <property type="match status" value="1"/>
</dbReference>
<dbReference type="GO" id="GO:0016485">
    <property type="term" value="P:protein processing"/>
    <property type="evidence" value="ECO:0007669"/>
    <property type="project" value="UniProtKB-UniRule"/>
</dbReference>
<dbReference type="GO" id="GO:0005524">
    <property type="term" value="F:ATP binding"/>
    <property type="evidence" value="ECO:0007669"/>
    <property type="project" value="UniProtKB-UniRule"/>
</dbReference>
<feature type="region of interest" description="Disordered" evidence="13">
    <location>
        <begin position="454"/>
        <end position="477"/>
    </location>
</feature>
<keyword evidence="3 8" id="KW-0547">Nucleotide-binding</keyword>
<dbReference type="InterPro" id="IPR027065">
    <property type="entry name" value="Lon_Prtase"/>
</dbReference>
<dbReference type="InterPro" id="IPR008269">
    <property type="entry name" value="Lon_proteolytic"/>
</dbReference>
<evidence type="ECO:0000256" key="13">
    <source>
        <dbReference type="SAM" id="MobiDB-lite"/>
    </source>
</evidence>
<evidence type="ECO:0000256" key="8">
    <source>
        <dbReference type="HAMAP-Rule" id="MF_03121"/>
    </source>
</evidence>
<keyword evidence="7 8" id="KW-0576">Peroxisome</keyword>
<comment type="similarity">
    <text evidence="8 9 12">Belongs to the peptidase S16 family.</text>
</comment>
<dbReference type="InterPro" id="IPR027417">
    <property type="entry name" value="P-loop_NTPase"/>
</dbReference>
<dbReference type="Gene3D" id="1.20.58.1480">
    <property type="match status" value="1"/>
</dbReference>
<dbReference type="InterPro" id="IPR020568">
    <property type="entry name" value="Ribosomal_Su5_D2-typ_SF"/>
</dbReference>
<proteinExistence type="inferred from homology"/>
<evidence type="ECO:0000256" key="11">
    <source>
        <dbReference type="PIRSR" id="PIRSR001174-2"/>
    </source>
</evidence>
<evidence type="ECO:0000256" key="10">
    <source>
        <dbReference type="PIRSR" id="PIRSR001174-1"/>
    </source>
</evidence>
<dbReference type="GO" id="GO:0004176">
    <property type="term" value="F:ATP-dependent peptidase activity"/>
    <property type="evidence" value="ECO:0007669"/>
    <property type="project" value="UniProtKB-UniRule"/>
</dbReference>
<evidence type="ECO:0000256" key="6">
    <source>
        <dbReference type="ARBA" id="ARBA00022840"/>
    </source>
</evidence>
<dbReference type="InterPro" id="IPR003959">
    <property type="entry name" value="ATPase_AAA_core"/>
</dbReference>
<evidence type="ECO:0000256" key="9">
    <source>
        <dbReference type="PIRNR" id="PIRNR001174"/>
    </source>
</evidence>
<dbReference type="GO" id="GO:0005782">
    <property type="term" value="C:peroxisomal matrix"/>
    <property type="evidence" value="ECO:0007669"/>
    <property type="project" value="UniProtKB-SubCell"/>
</dbReference>
<comment type="caution">
    <text evidence="16">The sequence shown here is derived from an EMBL/GenBank/DDBJ whole genome shotgun (WGS) entry which is preliminary data.</text>
</comment>
<feature type="region of interest" description="Disordered" evidence="13">
    <location>
        <begin position="79"/>
        <end position="100"/>
    </location>
</feature>
<dbReference type="SUPFAM" id="SSF54211">
    <property type="entry name" value="Ribosomal protein S5 domain 2-like"/>
    <property type="match status" value="1"/>
</dbReference>
<sequence length="952" mass="103496">MAQTQTATLPLIALPNGSVLLPGVVQRIAVSSNRPDIASLLAAVYTRAASKTPNGRIDTIPIACVPIASALLGPNGQLLLQNGERSPSNPSDLPDGPDVDPARATKADLFPWGVTAKITGVEGRGTGEFTLLVEGVARIRVSKIYSDKAFLEAKVVYYQDDTSLTDPALDDLFQLLKNVSRELVVILRLSAIIPRLGSNIGLSPLLARRLDLFITKQKLPGALADFMANIVECSHEERLQVLASLDVKERVAKVIDLLNRQVSTIKNSMKITAFSTSSLPFTIDPESAQRELEKMWKSCKTKPPTKKPSHGVGMPFPPPGFMGQPGGNRNPGEEKEPDEIEELQKRLDAAKLTPEAAKVADREIKRLKKIHPAQAEYAVTKTYLETLADVPWTATTDDRLGPDTLARARKQLNDDHYGLGKVKKRLLEYLAVLRLKQSINDGVEAQIKQVEQESVTAETSKDDGANPAATTLDASLEEKSRATSAKIEVLKSKRMVDKSPILLLVGPPGVGKTSLARSVAIALGRNFHRISLGGVRDEAEIRGHRRTYVAAMPGLVVQGLKKVGVANPVFLLDEIDKVSGSSIQGDPSAAMLEVLDPEQNNSFTDHYINIPIDLSKVLFIATANSLDTIPPPLLDRMETIYIPGYTTLEKRHIAMQHLIPKQLRVNGLSDGQVVFTQEVVSKIIESYTRESGVRNLEREISSVLRGKAVEYADAKDAGHPEKYDPQLRVDDLERFLGIEKYEEEIAEKTSRPGIVTGLVAYSSGSNGSILFIEIADMPGNGSVQLTGKLGDVLKESVEVALTWVKAHAFELGLTQSPGENIMKDRSIHVHCPSGSIPKDGPSSGISQAIALISLFSGKAVPPTMAMTGEISLRGRVTAVGGIKEKLIGALRAGVKTVLLPAQNRKDVKDLPQEVRDGLEIIHVSHIWEAIHHVWPDSHWPGEQEIPTVQSRL</sequence>
<dbReference type="Gene3D" id="3.40.50.300">
    <property type="entry name" value="P-loop containing nucleotide triphosphate hydrolases"/>
    <property type="match status" value="1"/>
</dbReference>
<feature type="binding site" evidence="8 11">
    <location>
        <begin position="506"/>
        <end position="513"/>
    </location>
    <ligand>
        <name>ATP</name>
        <dbReference type="ChEBI" id="CHEBI:30616"/>
    </ligand>
</feature>
<protein>
    <recommendedName>
        <fullName evidence="8">Lon protease homolog 2, peroxisomal</fullName>
        <ecNumber evidence="8">3.4.21.-</ecNumber>
    </recommendedName>
</protein>
<keyword evidence="2 8" id="KW-0645">Protease</keyword>
<dbReference type="FunFam" id="1.20.5.5270:FF:000002">
    <property type="entry name" value="Lon protease homolog"/>
    <property type="match status" value="1"/>
</dbReference>
<dbReference type="InterPro" id="IPR003111">
    <property type="entry name" value="Lon_prtase_N"/>
</dbReference>
<dbReference type="GO" id="GO:0016558">
    <property type="term" value="P:protein import into peroxisome matrix"/>
    <property type="evidence" value="ECO:0007669"/>
    <property type="project" value="UniProtKB-UniRule"/>
</dbReference>
<feature type="active site" evidence="8 10">
    <location>
        <position position="842"/>
    </location>
</feature>
<organism evidence="16 17">
    <name type="scientific">Bombardia bombarda</name>
    <dbReference type="NCBI Taxonomy" id="252184"/>
    <lineage>
        <taxon>Eukaryota</taxon>
        <taxon>Fungi</taxon>
        <taxon>Dikarya</taxon>
        <taxon>Ascomycota</taxon>
        <taxon>Pezizomycotina</taxon>
        <taxon>Sordariomycetes</taxon>
        <taxon>Sordariomycetidae</taxon>
        <taxon>Sordariales</taxon>
        <taxon>Lasiosphaeriaceae</taxon>
        <taxon>Bombardia</taxon>
    </lineage>
</organism>